<keyword evidence="3" id="KW-0010">Activator</keyword>
<dbReference type="PANTHER" id="PTHR30185:SF12">
    <property type="entry name" value="TRANSCRIPTIONAL REGULATOR MANR"/>
    <property type="match status" value="1"/>
</dbReference>
<evidence type="ECO:0000259" key="6">
    <source>
        <dbReference type="PROSITE" id="PS51372"/>
    </source>
</evidence>
<dbReference type="RefSeq" id="WP_045927299.1">
    <property type="nucleotide sequence ID" value="NZ_JBHSZS010000027.1"/>
</dbReference>
<dbReference type="InterPro" id="IPR036390">
    <property type="entry name" value="WH_DNA-bd_sf"/>
</dbReference>
<gene>
    <name evidence="7" type="ORF">JF76_00610</name>
</gene>
<dbReference type="InterPro" id="IPR016152">
    <property type="entry name" value="PTrfase/Anion_transptr"/>
</dbReference>
<dbReference type="InterPro" id="IPR011608">
    <property type="entry name" value="PRD"/>
</dbReference>
<dbReference type="SUPFAM" id="SSF63520">
    <property type="entry name" value="PTS-regulatory domain, PRD"/>
    <property type="match status" value="2"/>
</dbReference>
<feature type="domain" description="PRD" evidence="6">
    <location>
        <begin position="282"/>
        <end position="388"/>
    </location>
</feature>
<comment type="caution">
    <text evidence="7">The sequence shown here is derived from an EMBL/GenBank/DDBJ whole genome shotgun (WGS) entry which is preliminary data.</text>
</comment>
<evidence type="ECO:0000256" key="1">
    <source>
        <dbReference type="ARBA" id="ARBA00022737"/>
    </source>
</evidence>
<dbReference type="STRING" id="1218493.JF76_00610"/>
<dbReference type="Pfam" id="PF00874">
    <property type="entry name" value="PRD"/>
    <property type="match status" value="2"/>
</dbReference>
<dbReference type="GO" id="GO:0006355">
    <property type="term" value="P:regulation of DNA-templated transcription"/>
    <property type="evidence" value="ECO:0007669"/>
    <property type="project" value="InterPro"/>
</dbReference>
<dbReference type="Gene3D" id="1.10.10.10">
    <property type="entry name" value="Winged helix-like DNA-binding domain superfamily/Winged helix DNA-binding domain"/>
    <property type="match status" value="2"/>
</dbReference>
<dbReference type="PROSITE" id="PS51372">
    <property type="entry name" value="PRD_2"/>
    <property type="match status" value="2"/>
</dbReference>
<dbReference type="Gene3D" id="3.40.930.10">
    <property type="entry name" value="Mannitol-specific EII, Chain A"/>
    <property type="match status" value="1"/>
</dbReference>
<dbReference type="InterPro" id="IPR036634">
    <property type="entry name" value="PRD_sf"/>
</dbReference>
<sequence length="631" mass="73629">MQDKLSDLIKVLLDSESAVTSKDLANELQVSDRTIRNYIQEINGLNDNNIISANGSGYYISDRLAITELLRVSLKVGSHIPQNNEERFTYIVQKLLRNNSLDTFNLANELYISYSTLKRSLNYINKRLDQWNVKIISAHDQLYLSGKESNKRKLFSYLIYRENTGNLLNSNYLEKYFGKETSSKLQSMVDKVIKKYELQVNEFSYNNLLLHLLVLISRLSMGKTINHSVATDNAEIGPYTIELAKAIKKSFSTDLTSPEIREIDILFKTNTNLYSKIQSKNISNKTLMKNINIITKKVKNMYLVDLSSIKFVQPFAIYLYNLLYRLRHNFVHYNPIKTNISNNFPLIYDIATYVAFLIDKLWEVKVPEDEISFIALPIGAEIERQKHNPEKLRTVLIVPSYLMFREQIHDFFRRNFTKDITIVKETDKIDNKDDFESYDLIFFIMLPDIKSNINPKCVFLSPFDLNKQKLKIQTAIDKATLNRKKEMFKSKALSFFSKDLFWNVSEKMAKEELIKKIYHKMKLLGIVNKTFYDEILQRESMGPTAFNNVAIIHPMNYDSFQTKVAVVLSKGGIKWDNKIVNMVFMISISKQYKDDFRNIYENLIDFLSNKNTFAQVLNAQSIDEFYKDLLL</sequence>
<dbReference type="InterPro" id="IPR002178">
    <property type="entry name" value="PTS_EIIA_type-2_dom"/>
</dbReference>
<dbReference type="InterPro" id="IPR007737">
    <property type="entry name" value="Mga_HTH"/>
</dbReference>
<dbReference type="OrthoDB" id="3710983at2"/>
<evidence type="ECO:0000259" key="5">
    <source>
        <dbReference type="PROSITE" id="PS51094"/>
    </source>
</evidence>
<dbReference type="PATRIC" id="fig|1218493.3.peg.64"/>
<evidence type="ECO:0000313" key="7">
    <source>
        <dbReference type="EMBL" id="KJY59306.1"/>
    </source>
</evidence>
<accession>A0A0F4LNY1</accession>
<protein>
    <submittedName>
        <fullName evidence="7">PRD domain protein</fullName>
    </submittedName>
</protein>
<dbReference type="InterPro" id="IPR013196">
    <property type="entry name" value="HTH_11"/>
</dbReference>
<evidence type="ECO:0000313" key="8">
    <source>
        <dbReference type="Proteomes" id="UP000033533"/>
    </source>
</evidence>
<name>A0A0F4LNY1_9LACO</name>
<dbReference type="Gene3D" id="1.10.1790.10">
    <property type="entry name" value="PRD domain"/>
    <property type="match status" value="2"/>
</dbReference>
<keyword evidence="1" id="KW-0677">Repeat</keyword>
<reference evidence="7 8" key="1">
    <citation type="submission" date="2014-12" db="EMBL/GenBank/DDBJ databases">
        <title>Comparative genomics of the lactic acid bacteria isolated from the honey bee gut.</title>
        <authorList>
            <person name="Ellegaard K.M."/>
            <person name="Tamarit D."/>
            <person name="Javelind E."/>
            <person name="Olofsson T."/>
            <person name="Andersson S.G."/>
            <person name="Vasquez A."/>
        </authorList>
    </citation>
    <scope>NUCLEOTIDE SEQUENCE [LARGE SCALE GENOMIC DNA]</scope>
    <source>
        <strain evidence="7 8">Biut2</strain>
    </source>
</reference>
<evidence type="ECO:0000256" key="3">
    <source>
        <dbReference type="ARBA" id="ARBA00023159"/>
    </source>
</evidence>
<evidence type="ECO:0000256" key="2">
    <source>
        <dbReference type="ARBA" id="ARBA00023015"/>
    </source>
</evidence>
<dbReference type="HOGENOM" id="CLU_013442_5_2_9"/>
<dbReference type="InterPro" id="IPR050661">
    <property type="entry name" value="BglG_antiterminators"/>
</dbReference>
<dbReference type="PROSITE" id="PS51094">
    <property type="entry name" value="PTS_EIIA_TYPE_2"/>
    <property type="match status" value="1"/>
</dbReference>
<keyword evidence="4" id="KW-0804">Transcription</keyword>
<feature type="domain" description="PTS EIIA type-2" evidence="5">
    <location>
        <begin position="494"/>
        <end position="631"/>
    </location>
</feature>
<keyword evidence="2" id="KW-0805">Transcription regulation</keyword>
<dbReference type="SUPFAM" id="SSF46785">
    <property type="entry name" value="Winged helix' DNA-binding domain"/>
    <property type="match status" value="1"/>
</dbReference>
<dbReference type="PANTHER" id="PTHR30185">
    <property type="entry name" value="CRYPTIC BETA-GLUCOSIDE BGL OPERON ANTITERMINATOR"/>
    <property type="match status" value="1"/>
</dbReference>
<dbReference type="Pfam" id="PF00359">
    <property type="entry name" value="PTS_EIIA_2"/>
    <property type="match status" value="1"/>
</dbReference>
<dbReference type="EMBL" id="JXBY01000001">
    <property type="protein sequence ID" value="KJY59306.1"/>
    <property type="molecule type" value="Genomic_DNA"/>
</dbReference>
<evidence type="ECO:0000256" key="4">
    <source>
        <dbReference type="ARBA" id="ARBA00023163"/>
    </source>
</evidence>
<dbReference type="InterPro" id="IPR036388">
    <property type="entry name" value="WH-like_DNA-bd_sf"/>
</dbReference>
<dbReference type="Pfam" id="PF05043">
    <property type="entry name" value="Mga"/>
    <property type="match status" value="1"/>
</dbReference>
<dbReference type="SUPFAM" id="SSF55804">
    <property type="entry name" value="Phoshotransferase/anion transport protein"/>
    <property type="match status" value="1"/>
</dbReference>
<feature type="domain" description="PRD" evidence="6">
    <location>
        <begin position="176"/>
        <end position="277"/>
    </location>
</feature>
<organism evidence="7 8">
    <name type="scientific">Lactobacillus kullabergensis</name>
    <dbReference type="NCBI Taxonomy" id="1218493"/>
    <lineage>
        <taxon>Bacteria</taxon>
        <taxon>Bacillati</taxon>
        <taxon>Bacillota</taxon>
        <taxon>Bacilli</taxon>
        <taxon>Lactobacillales</taxon>
        <taxon>Lactobacillaceae</taxon>
        <taxon>Lactobacillus</taxon>
    </lineage>
</organism>
<proteinExistence type="predicted"/>
<dbReference type="Proteomes" id="UP000033533">
    <property type="component" value="Unassembled WGS sequence"/>
</dbReference>
<dbReference type="AlphaFoldDB" id="A0A0F4LNY1"/>
<dbReference type="Pfam" id="PF08279">
    <property type="entry name" value="HTH_11"/>
    <property type="match status" value="1"/>
</dbReference>